<evidence type="ECO:0000313" key="4">
    <source>
        <dbReference type="Proteomes" id="UP001595836"/>
    </source>
</evidence>
<evidence type="ECO:0000256" key="2">
    <source>
        <dbReference type="SAM" id="Phobius"/>
    </source>
</evidence>
<dbReference type="Pfam" id="PF09534">
    <property type="entry name" value="Trp_oprn_chp"/>
    <property type="match status" value="1"/>
</dbReference>
<proteinExistence type="predicted"/>
<dbReference type="InterPro" id="IPR011746">
    <property type="entry name" value="Trp_synth-assoc_CHP"/>
</dbReference>
<name>A0ABV9PUH3_9ACTN</name>
<feature type="compositionally biased region" description="Basic and acidic residues" evidence="1">
    <location>
        <begin position="198"/>
        <end position="215"/>
    </location>
</feature>
<dbReference type="Proteomes" id="UP001595836">
    <property type="component" value="Unassembled WGS sequence"/>
</dbReference>
<dbReference type="EMBL" id="JBHSHP010000057">
    <property type="protein sequence ID" value="MFC4756084.1"/>
    <property type="molecule type" value="Genomic_DNA"/>
</dbReference>
<comment type="caution">
    <text evidence="3">The sequence shown here is derived from an EMBL/GenBank/DDBJ whole genome shotgun (WGS) entry which is preliminary data.</text>
</comment>
<keyword evidence="4" id="KW-1185">Reference proteome</keyword>
<feature type="transmembrane region" description="Helical" evidence="2">
    <location>
        <begin position="145"/>
        <end position="167"/>
    </location>
</feature>
<keyword evidence="2" id="KW-1133">Transmembrane helix</keyword>
<reference evidence="4" key="1">
    <citation type="journal article" date="2019" name="Int. J. Syst. Evol. Microbiol.">
        <title>The Global Catalogue of Microorganisms (GCM) 10K type strain sequencing project: providing services to taxonomists for standard genome sequencing and annotation.</title>
        <authorList>
            <consortium name="The Broad Institute Genomics Platform"/>
            <consortium name="The Broad Institute Genome Sequencing Center for Infectious Disease"/>
            <person name="Wu L."/>
            <person name="Ma J."/>
        </authorList>
    </citation>
    <scope>NUCLEOTIDE SEQUENCE [LARGE SCALE GENOMIC DNA]</scope>
    <source>
        <strain evidence="4">JCM 11882</strain>
    </source>
</reference>
<dbReference type="InterPro" id="IPR019051">
    <property type="entry name" value="Trp_biosyn_TM_oprn/chp"/>
</dbReference>
<keyword evidence="2" id="KW-0472">Membrane</keyword>
<organism evidence="3 4">
    <name type="scientific">Dietzia aurantiaca</name>
    <dbReference type="NCBI Taxonomy" id="983873"/>
    <lineage>
        <taxon>Bacteria</taxon>
        <taxon>Bacillati</taxon>
        <taxon>Actinomycetota</taxon>
        <taxon>Actinomycetes</taxon>
        <taxon>Mycobacteriales</taxon>
        <taxon>Dietziaceae</taxon>
        <taxon>Dietzia</taxon>
    </lineage>
</organism>
<evidence type="ECO:0000256" key="1">
    <source>
        <dbReference type="SAM" id="MobiDB-lite"/>
    </source>
</evidence>
<accession>A0ABV9PUH3</accession>
<protein>
    <submittedName>
        <fullName evidence="3">TIGR02234 family membrane protein</fullName>
    </submittedName>
</protein>
<keyword evidence="2" id="KW-0812">Transmembrane</keyword>
<feature type="region of interest" description="Disordered" evidence="1">
    <location>
        <begin position="183"/>
        <end position="215"/>
    </location>
</feature>
<sequence>MTQRARLLVPVVLLLVAAVLLWLASRATWLEVVAFNDQSGEVVRSLTGSDWQPALVPLALGAVAAIAAVALVRGIGARVIGAVIALLGLAAVLLVLSGVGDIDTDRAHSVVTSSEGQARTDAGPGAEGSAAVPEWSQITEISTRAAGPAATGAGAFALLAAGVVVMLRPVRAVSRDDRYVTPAARRQDAATTVESDPDSGRDLWQDLDDGRDPTV</sequence>
<feature type="region of interest" description="Disordered" evidence="1">
    <location>
        <begin position="110"/>
        <end position="132"/>
    </location>
</feature>
<gene>
    <name evidence="3" type="ORF">ACFO7U_15025</name>
</gene>
<dbReference type="NCBIfam" id="TIGR02234">
    <property type="entry name" value="trp_oprn_chp"/>
    <property type="match status" value="1"/>
</dbReference>
<evidence type="ECO:0000313" key="3">
    <source>
        <dbReference type="EMBL" id="MFC4756084.1"/>
    </source>
</evidence>
<feature type="transmembrane region" description="Helical" evidence="2">
    <location>
        <begin position="54"/>
        <end position="72"/>
    </location>
</feature>
<dbReference type="RefSeq" id="WP_344996274.1">
    <property type="nucleotide sequence ID" value="NZ_BAABCD010000055.1"/>
</dbReference>
<feature type="transmembrane region" description="Helical" evidence="2">
    <location>
        <begin position="79"/>
        <end position="99"/>
    </location>
</feature>